<keyword evidence="1" id="KW-1133">Transmembrane helix</keyword>
<protein>
    <submittedName>
        <fullName evidence="2">Uncharacterized protein</fullName>
    </submittedName>
</protein>
<dbReference type="STRING" id="121616.GA0070216_11129"/>
<evidence type="ECO:0000313" key="2">
    <source>
        <dbReference type="EMBL" id="SCF35762.1"/>
    </source>
</evidence>
<dbReference type="EMBL" id="FMCU01000011">
    <property type="protein sequence ID" value="SCF35762.1"/>
    <property type="molecule type" value="Genomic_DNA"/>
</dbReference>
<keyword evidence="1" id="KW-0812">Transmembrane</keyword>
<keyword evidence="1" id="KW-0472">Membrane</keyword>
<sequence length="100" mass="10605">MTQHLNGPIGMTASVRNLVGFTGLALVSAALMGARLSWLLPVASAMTAMTIGSPVNTGFAWDWPVRVDHDYSASVTAFILLLAGAIALLRVGPREVNRDR</sequence>
<name>A0A1C4ZS66_9ACTN</name>
<organism evidence="2 3">
    <name type="scientific">Micromonospora matsumotoense</name>
    <dbReference type="NCBI Taxonomy" id="121616"/>
    <lineage>
        <taxon>Bacteria</taxon>
        <taxon>Bacillati</taxon>
        <taxon>Actinomycetota</taxon>
        <taxon>Actinomycetes</taxon>
        <taxon>Micromonosporales</taxon>
        <taxon>Micromonosporaceae</taxon>
        <taxon>Micromonospora</taxon>
    </lineage>
</organism>
<feature type="transmembrane region" description="Helical" evidence="1">
    <location>
        <begin position="71"/>
        <end position="91"/>
    </location>
</feature>
<evidence type="ECO:0000313" key="3">
    <source>
        <dbReference type="Proteomes" id="UP000198797"/>
    </source>
</evidence>
<dbReference type="Proteomes" id="UP000198797">
    <property type="component" value="Unassembled WGS sequence"/>
</dbReference>
<evidence type="ECO:0000256" key="1">
    <source>
        <dbReference type="SAM" id="Phobius"/>
    </source>
</evidence>
<proteinExistence type="predicted"/>
<accession>A0A1C4ZS66</accession>
<reference evidence="3" key="1">
    <citation type="submission" date="2016-06" db="EMBL/GenBank/DDBJ databases">
        <authorList>
            <person name="Varghese N."/>
            <person name="Submissions Spin"/>
        </authorList>
    </citation>
    <scope>NUCLEOTIDE SEQUENCE [LARGE SCALE GENOMIC DNA]</scope>
    <source>
        <strain evidence="3">DSM 44100</strain>
    </source>
</reference>
<dbReference type="AlphaFoldDB" id="A0A1C4ZS66"/>
<keyword evidence="3" id="KW-1185">Reference proteome</keyword>
<gene>
    <name evidence="2" type="ORF">GA0070216_11129</name>
</gene>